<keyword evidence="3" id="KW-0813">Transport</keyword>
<dbReference type="PROSITE" id="PS51755">
    <property type="entry name" value="OMPR_PHOB"/>
    <property type="match status" value="1"/>
</dbReference>
<evidence type="ECO:0000256" key="12">
    <source>
        <dbReference type="ARBA" id="ARBA00024735"/>
    </source>
</evidence>
<dbReference type="Gene3D" id="6.10.250.690">
    <property type="match status" value="1"/>
</dbReference>
<evidence type="ECO:0000256" key="2">
    <source>
        <dbReference type="ARBA" id="ARBA00013332"/>
    </source>
</evidence>
<dbReference type="CDD" id="cd17618">
    <property type="entry name" value="REC_OmpR_PhoB"/>
    <property type="match status" value="1"/>
</dbReference>
<dbReference type="SUPFAM" id="SSF52172">
    <property type="entry name" value="CheY-like"/>
    <property type="match status" value="1"/>
</dbReference>
<dbReference type="PANTHER" id="PTHR48111:SF40">
    <property type="entry name" value="PHOSPHATE REGULON TRANSCRIPTIONAL REGULATORY PROTEIN PHOB"/>
    <property type="match status" value="1"/>
</dbReference>
<dbReference type="STRING" id="1454004.AW11_00579"/>
<evidence type="ECO:0000256" key="6">
    <source>
        <dbReference type="ARBA" id="ARBA00022592"/>
    </source>
</evidence>
<keyword evidence="4" id="KW-0963">Cytoplasm</keyword>
<comment type="subcellular location">
    <subcellularLocation>
        <location evidence="1">Cytoplasm</location>
    </subcellularLocation>
</comment>
<evidence type="ECO:0000256" key="13">
    <source>
        <dbReference type="PROSITE-ProRule" id="PRU00169"/>
    </source>
</evidence>
<evidence type="ECO:0000259" key="15">
    <source>
        <dbReference type="PROSITE" id="PS50110"/>
    </source>
</evidence>
<evidence type="ECO:0000256" key="11">
    <source>
        <dbReference type="ARBA" id="ARBA00023163"/>
    </source>
</evidence>
<dbReference type="CDD" id="cd00383">
    <property type="entry name" value="trans_reg_C"/>
    <property type="match status" value="1"/>
</dbReference>
<dbReference type="NCBIfam" id="TIGR02154">
    <property type="entry name" value="PhoB"/>
    <property type="match status" value="1"/>
</dbReference>
<dbReference type="GO" id="GO:0006817">
    <property type="term" value="P:phosphate ion transport"/>
    <property type="evidence" value="ECO:0007669"/>
    <property type="project" value="UniProtKB-KW"/>
</dbReference>
<dbReference type="Pfam" id="PF00486">
    <property type="entry name" value="Trans_reg_C"/>
    <property type="match status" value="1"/>
</dbReference>
<dbReference type="InterPro" id="IPR001867">
    <property type="entry name" value="OmpR/PhoB-type_DNA-bd"/>
</dbReference>
<dbReference type="GO" id="GO:0000976">
    <property type="term" value="F:transcription cis-regulatory region binding"/>
    <property type="evidence" value="ECO:0007669"/>
    <property type="project" value="TreeGrafter"/>
</dbReference>
<keyword evidence="10" id="KW-0010">Activator</keyword>
<dbReference type="PANTHER" id="PTHR48111">
    <property type="entry name" value="REGULATOR OF RPOS"/>
    <property type="match status" value="1"/>
</dbReference>
<dbReference type="InterPro" id="IPR011006">
    <property type="entry name" value="CheY-like_superfamily"/>
</dbReference>
<dbReference type="EMBL" id="JEMY01000004">
    <property type="protein sequence ID" value="EXI90721.1"/>
    <property type="molecule type" value="Genomic_DNA"/>
</dbReference>
<feature type="domain" description="Response regulatory" evidence="15">
    <location>
        <begin position="10"/>
        <end position="126"/>
    </location>
</feature>
<dbReference type="GO" id="GO:0000156">
    <property type="term" value="F:phosphorelay response regulator activity"/>
    <property type="evidence" value="ECO:0007669"/>
    <property type="project" value="InterPro"/>
</dbReference>
<keyword evidence="7" id="KW-0902">Two-component regulatory system</keyword>
<dbReference type="Pfam" id="PF00072">
    <property type="entry name" value="Response_reg"/>
    <property type="match status" value="1"/>
</dbReference>
<name>A0A011PTI9_ACCRE</name>
<dbReference type="Gene3D" id="1.10.10.10">
    <property type="entry name" value="Winged helix-like DNA-binding domain superfamily/Winged helix DNA-binding domain"/>
    <property type="match status" value="1"/>
</dbReference>
<comment type="caution">
    <text evidence="17">The sequence shown here is derived from an EMBL/GenBank/DDBJ whole genome shotgun (WGS) entry which is preliminary data.</text>
</comment>
<evidence type="ECO:0000256" key="4">
    <source>
        <dbReference type="ARBA" id="ARBA00022490"/>
    </source>
</evidence>
<dbReference type="InterPro" id="IPR016032">
    <property type="entry name" value="Sig_transdc_resp-reg_C-effctor"/>
</dbReference>
<keyword evidence="9 14" id="KW-0238">DNA-binding</keyword>
<dbReference type="PATRIC" id="fig|1454004.3.peg.600"/>
<evidence type="ECO:0000256" key="3">
    <source>
        <dbReference type="ARBA" id="ARBA00022448"/>
    </source>
</evidence>
<dbReference type="GO" id="GO:0005829">
    <property type="term" value="C:cytosol"/>
    <property type="evidence" value="ECO:0007669"/>
    <property type="project" value="TreeGrafter"/>
</dbReference>
<keyword evidence="5 13" id="KW-0597">Phosphoprotein</keyword>
<comment type="function">
    <text evidence="12">This protein is a positive regulator for the phosphate regulon. Transcription of this operon is positively regulated by PhoB and PhoR when phosphate is limited.</text>
</comment>
<gene>
    <name evidence="17" type="primary">phoB</name>
    <name evidence="17" type="ORF">AW11_00579</name>
</gene>
<evidence type="ECO:0000256" key="14">
    <source>
        <dbReference type="PROSITE-ProRule" id="PRU01091"/>
    </source>
</evidence>
<keyword evidence="18" id="KW-1185">Reference proteome</keyword>
<evidence type="ECO:0000256" key="1">
    <source>
        <dbReference type="ARBA" id="ARBA00004496"/>
    </source>
</evidence>
<dbReference type="InterPro" id="IPR036388">
    <property type="entry name" value="WH-like_DNA-bd_sf"/>
</dbReference>
<keyword evidence="11" id="KW-0804">Transcription</keyword>
<dbReference type="InterPro" id="IPR039420">
    <property type="entry name" value="WalR-like"/>
</dbReference>
<keyword evidence="6" id="KW-0592">Phosphate transport</keyword>
<sequence length="241" mass="26451">MTRTKASLPQVLVVEDDKGIQELLRFTLLRGGYEPLCADSAEQAETLLRETLPELALVDWMLPGKSGLALIGRLRGEARTRGLPVILLTARGEEPDRVAGLEGGADDYIVKPFSPKELLARVQAVLRRCAPEFVKGTLQAGPIELDTVSHAASVDGQRISLTPTEFRLLRFLMANPGRVYTRQQLLDNVWGDHVYIEDRTVDIHIRRLRVALGAAAESMVETVRGAGYKLASRSGSNPLDS</sequence>
<evidence type="ECO:0000256" key="8">
    <source>
        <dbReference type="ARBA" id="ARBA00023015"/>
    </source>
</evidence>
<dbReference type="PROSITE" id="PS50110">
    <property type="entry name" value="RESPONSE_REGULATORY"/>
    <property type="match status" value="1"/>
</dbReference>
<dbReference type="GO" id="GO:0006355">
    <property type="term" value="P:regulation of DNA-templated transcription"/>
    <property type="evidence" value="ECO:0007669"/>
    <property type="project" value="InterPro"/>
</dbReference>
<dbReference type="SUPFAM" id="SSF46894">
    <property type="entry name" value="C-terminal effector domain of the bipartite response regulators"/>
    <property type="match status" value="1"/>
</dbReference>
<dbReference type="AlphaFoldDB" id="A0A011PTI9"/>
<dbReference type="Gene3D" id="3.40.50.2300">
    <property type="match status" value="1"/>
</dbReference>
<evidence type="ECO:0000256" key="9">
    <source>
        <dbReference type="ARBA" id="ARBA00023125"/>
    </source>
</evidence>
<reference evidence="17" key="1">
    <citation type="submission" date="2014-02" db="EMBL/GenBank/DDBJ databases">
        <title>Expanding our view of genomic diversity in Candidatus Accumulibacter clades.</title>
        <authorList>
            <person name="Skennerton C.T."/>
            <person name="Barr J.J."/>
            <person name="Slater F.R."/>
            <person name="Bond P.L."/>
            <person name="Tyson G.W."/>
        </authorList>
    </citation>
    <scope>NUCLEOTIDE SEQUENCE [LARGE SCALE GENOMIC DNA]</scope>
</reference>
<dbReference type="FunFam" id="1.10.10.10:FF:000018">
    <property type="entry name" value="DNA-binding response regulator ResD"/>
    <property type="match status" value="1"/>
</dbReference>
<dbReference type="InterPro" id="IPR011879">
    <property type="entry name" value="Sig_transdc_resp-reg_PhoB"/>
</dbReference>
<dbReference type="Proteomes" id="UP000022141">
    <property type="component" value="Unassembled WGS sequence"/>
</dbReference>
<dbReference type="eggNOG" id="COG0745">
    <property type="taxonomic scope" value="Bacteria"/>
</dbReference>
<evidence type="ECO:0000313" key="18">
    <source>
        <dbReference type="Proteomes" id="UP000022141"/>
    </source>
</evidence>
<keyword evidence="8" id="KW-0805">Transcription regulation</keyword>
<evidence type="ECO:0000259" key="16">
    <source>
        <dbReference type="PROSITE" id="PS51755"/>
    </source>
</evidence>
<organism evidence="17 18">
    <name type="scientific">Accumulibacter regalis</name>
    <dbReference type="NCBI Taxonomy" id="522306"/>
    <lineage>
        <taxon>Bacteria</taxon>
        <taxon>Pseudomonadati</taxon>
        <taxon>Pseudomonadota</taxon>
        <taxon>Betaproteobacteria</taxon>
        <taxon>Candidatus Accumulibacter</taxon>
    </lineage>
</organism>
<evidence type="ECO:0000256" key="7">
    <source>
        <dbReference type="ARBA" id="ARBA00023012"/>
    </source>
</evidence>
<feature type="modified residue" description="4-aspartylphosphate" evidence="13">
    <location>
        <position position="59"/>
    </location>
</feature>
<accession>A0A011PTI9</accession>
<dbReference type="InterPro" id="IPR001789">
    <property type="entry name" value="Sig_transdc_resp-reg_receiver"/>
</dbReference>
<evidence type="ECO:0000256" key="10">
    <source>
        <dbReference type="ARBA" id="ARBA00023159"/>
    </source>
</evidence>
<evidence type="ECO:0000313" key="17">
    <source>
        <dbReference type="EMBL" id="EXI90721.1"/>
    </source>
</evidence>
<proteinExistence type="predicted"/>
<evidence type="ECO:0000256" key="5">
    <source>
        <dbReference type="ARBA" id="ARBA00022553"/>
    </source>
</evidence>
<dbReference type="SMART" id="SM00862">
    <property type="entry name" value="Trans_reg_C"/>
    <property type="match status" value="1"/>
</dbReference>
<dbReference type="GO" id="GO:0032993">
    <property type="term" value="C:protein-DNA complex"/>
    <property type="evidence" value="ECO:0007669"/>
    <property type="project" value="TreeGrafter"/>
</dbReference>
<feature type="domain" description="OmpR/PhoB-type" evidence="16">
    <location>
        <begin position="135"/>
        <end position="232"/>
    </location>
</feature>
<feature type="DNA-binding region" description="OmpR/PhoB-type" evidence="14">
    <location>
        <begin position="135"/>
        <end position="232"/>
    </location>
</feature>
<dbReference type="SMART" id="SM00448">
    <property type="entry name" value="REC"/>
    <property type="match status" value="1"/>
</dbReference>
<protein>
    <recommendedName>
        <fullName evidence="2">Phosphate regulon transcriptional regulatory protein PhoB</fullName>
    </recommendedName>
</protein>